<keyword evidence="7" id="KW-0418">Kinase</keyword>
<dbReference type="Proteomes" id="UP001279410">
    <property type="component" value="Unassembled WGS sequence"/>
</dbReference>
<dbReference type="Gene3D" id="2.60.40.4100">
    <property type="entry name" value="Zona pellucida, ZP-C domain"/>
    <property type="match status" value="1"/>
</dbReference>
<dbReference type="Gene3D" id="1.25.40.20">
    <property type="entry name" value="Ankyrin repeat-containing domain"/>
    <property type="match status" value="6"/>
</dbReference>
<dbReference type="PROSITE" id="PS50088">
    <property type="entry name" value="ANK_REPEAT"/>
    <property type="match status" value="11"/>
</dbReference>
<evidence type="ECO:0000259" key="6">
    <source>
        <dbReference type="PROSITE" id="PS51034"/>
    </source>
</evidence>
<reference evidence="7" key="1">
    <citation type="submission" date="2022-08" db="EMBL/GenBank/DDBJ databases">
        <title>Genome sequencing of akame (Lates japonicus).</title>
        <authorList>
            <person name="Hashiguchi Y."/>
            <person name="Takahashi H."/>
        </authorList>
    </citation>
    <scope>NUCLEOTIDE SEQUENCE</scope>
    <source>
        <strain evidence="7">Kochi</strain>
    </source>
</reference>
<dbReference type="InterPro" id="IPR055355">
    <property type="entry name" value="ZP-C"/>
</dbReference>
<dbReference type="SUPFAM" id="SSF48403">
    <property type="entry name" value="Ankyrin repeat"/>
    <property type="match status" value="1"/>
</dbReference>
<dbReference type="Pfam" id="PF12796">
    <property type="entry name" value="Ank_2"/>
    <property type="match status" value="3"/>
</dbReference>
<keyword evidence="8" id="KW-1185">Reference proteome</keyword>
<keyword evidence="3" id="KW-1015">Disulfide bond</keyword>
<keyword evidence="5" id="KW-0812">Transmembrane</keyword>
<evidence type="ECO:0000313" key="8">
    <source>
        <dbReference type="Proteomes" id="UP001279410"/>
    </source>
</evidence>
<feature type="domain" description="ZP" evidence="6">
    <location>
        <begin position="1"/>
        <end position="118"/>
    </location>
</feature>
<accession>A0AAD3R707</accession>
<keyword evidence="2 4" id="KW-0040">ANK repeat</keyword>
<protein>
    <submittedName>
        <fullName evidence="7">Ankyrin repeat and protein kinase domain-containing protein 1</fullName>
    </submittedName>
</protein>
<dbReference type="PRINTS" id="PR01415">
    <property type="entry name" value="ANKYRIN"/>
</dbReference>
<dbReference type="AlphaFoldDB" id="A0AAD3R707"/>
<dbReference type="PANTHER" id="PTHR24166:SF48">
    <property type="entry name" value="PROTEIN VAPYRIN"/>
    <property type="match status" value="1"/>
</dbReference>
<keyword evidence="5" id="KW-1133">Transmembrane helix</keyword>
<dbReference type="InterPro" id="IPR042235">
    <property type="entry name" value="ZP-C_dom"/>
</dbReference>
<dbReference type="GO" id="GO:0016301">
    <property type="term" value="F:kinase activity"/>
    <property type="evidence" value="ECO:0007669"/>
    <property type="project" value="UniProtKB-KW"/>
</dbReference>
<dbReference type="Gene3D" id="1.10.510.10">
    <property type="entry name" value="Transferase(Phosphotransferase) domain 1"/>
    <property type="match status" value="1"/>
</dbReference>
<dbReference type="Pfam" id="PF00100">
    <property type="entry name" value="Zona_pellucida"/>
    <property type="match status" value="1"/>
</dbReference>
<dbReference type="PROSITE" id="PS50297">
    <property type="entry name" value="ANK_REP_REGION"/>
    <property type="match status" value="10"/>
</dbReference>
<keyword evidence="7" id="KW-0808">Transferase</keyword>
<name>A0AAD3R707_LATJO</name>
<evidence type="ECO:0000256" key="1">
    <source>
        <dbReference type="ARBA" id="ARBA00022737"/>
    </source>
</evidence>
<dbReference type="Pfam" id="PF13857">
    <property type="entry name" value="Ank_5"/>
    <property type="match status" value="2"/>
</dbReference>
<sequence>MSLNLGRGVEPGDAVPALGNLRVVINLKTNNSRIDLEVTSCCLSPTIQPDLTNSTCCLFSRLAAEPAGITLLPSALSTSASFTISLFQMINYSVVYLHCDLSVCLRNRSDCERQCLQQRSAFPLEAIVTNLSNRISFGPMLKEVKNSTFPEEIDPSELDLALVIVSLVAGSCLVTVTLLLVWLAYHRRAIWPLHSAAPPRACCGCLRQGGWSVTAVILQVSHGKRPCVEMIPDQKPHECDRIISIMQQCWEQDQRKRPPFSDTVMKTETLSEVMKAQGPIHRHKNGDKGQTSDYSWLVPPIHDIALPEMPDLPSDDQHASNSILSMLSKKDFGSFRQSVKKEDVHTQLPGKKSLLHYTVASGDAESVEQVLTLGADVNCTTARGYTPLIIAVLQRLHDIISLLLEHGAAATLGDEDQWTALHFAAQNGDDRTVRLLLDKGAVADAREKAGWMPLHLACQNGHETVVRLLLSRLSEEAVEEREEAQGRTPLHLASAYGHLNIAKLLLSQGADPNATDHSLSTALHLAADEGHNRVVRQLVKSGVGTDSADSRGYTPLHLAALKGHTGICRQLLSNGASPDSRTLQGWTPIHLAALRGHDATVVQLESQGGCVNATGENGWTPLHLACHQSEPEVVAKLLAAKADPNVTEDSEGWTPLHLACTSVSFPSVLHLISHHADVNAVNSGKATPLHLAAQHGCVPIVKALMLNGADRTLLDSSGATALSIAQRCEKWEIVQLLEKGC</sequence>
<feature type="repeat" description="ANK" evidence="4">
    <location>
        <begin position="617"/>
        <end position="649"/>
    </location>
</feature>
<dbReference type="InterPro" id="IPR002110">
    <property type="entry name" value="Ankyrin_rpt"/>
</dbReference>
<keyword evidence="5" id="KW-0472">Membrane</keyword>
<dbReference type="InterPro" id="IPR050889">
    <property type="entry name" value="Dendritic_Spine_Reg/Scaffold"/>
</dbReference>
<evidence type="ECO:0000256" key="4">
    <source>
        <dbReference type="PROSITE-ProRule" id="PRU00023"/>
    </source>
</evidence>
<evidence type="ECO:0000256" key="5">
    <source>
        <dbReference type="SAM" id="Phobius"/>
    </source>
</evidence>
<dbReference type="InterPro" id="IPR001507">
    <property type="entry name" value="ZP_dom"/>
</dbReference>
<proteinExistence type="predicted"/>
<evidence type="ECO:0000256" key="3">
    <source>
        <dbReference type="ARBA" id="ARBA00023157"/>
    </source>
</evidence>
<feature type="repeat" description="ANK" evidence="4">
    <location>
        <begin position="416"/>
        <end position="448"/>
    </location>
</feature>
<dbReference type="InterPro" id="IPR036770">
    <property type="entry name" value="Ankyrin_rpt-contain_sf"/>
</dbReference>
<dbReference type="EMBL" id="BRZM01000029">
    <property type="protein sequence ID" value="GLD57315.1"/>
    <property type="molecule type" value="Genomic_DNA"/>
</dbReference>
<gene>
    <name evidence="7" type="ORF">AKAME5_000955800</name>
</gene>
<feature type="repeat" description="ANK" evidence="4">
    <location>
        <begin position="350"/>
        <end position="382"/>
    </location>
</feature>
<dbReference type="SMART" id="SM00248">
    <property type="entry name" value="ANK"/>
    <property type="match status" value="11"/>
</dbReference>
<feature type="repeat" description="ANK" evidence="4">
    <location>
        <begin position="485"/>
        <end position="517"/>
    </location>
</feature>
<feature type="repeat" description="ANK" evidence="4">
    <location>
        <begin position="551"/>
        <end position="583"/>
    </location>
</feature>
<dbReference type="PANTHER" id="PTHR24166">
    <property type="entry name" value="ROLLING PEBBLES, ISOFORM B"/>
    <property type="match status" value="1"/>
</dbReference>
<evidence type="ECO:0000313" key="7">
    <source>
        <dbReference type="EMBL" id="GLD57315.1"/>
    </source>
</evidence>
<feature type="transmembrane region" description="Helical" evidence="5">
    <location>
        <begin position="160"/>
        <end position="185"/>
    </location>
</feature>
<keyword evidence="1" id="KW-0677">Repeat</keyword>
<feature type="repeat" description="ANK" evidence="4">
    <location>
        <begin position="518"/>
        <end position="550"/>
    </location>
</feature>
<organism evidence="7 8">
    <name type="scientific">Lates japonicus</name>
    <name type="common">Japanese lates</name>
    <dbReference type="NCBI Taxonomy" id="270547"/>
    <lineage>
        <taxon>Eukaryota</taxon>
        <taxon>Metazoa</taxon>
        <taxon>Chordata</taxon>
        <taxon>Craniata</taxon>
        <taxon>Vertebrata</taxon>
        <taxon>Euteleostomi</taxon>
        <taxon>Actinopterygii</taxon>
        <taxon>Neopterygii</taxon>
        <taxon>Teleostei</taxon>
        <taxon>Neoteleostei</taxon>
        <taxon>Acanthomorphata</taxon>
        <taxon>Carangaria</taxon>
        <taxon>Carangaria incertae sedis</taxon>
        <taxon>Centropomidae</taxon>
        <taxon>Lates</taxon>
    </lineage>
</organism>
<feature type="repeat" description="ANK" evidence="4">
    <location>
        <begin position="651"/>
        <end position="683"/>
    </location>
</feature>
<dbReference type="PROSITE" id="PS51034">
    <property type="entry name" value="ZP_2"/>
    <property type="match status" value="1"/>
</dbReference>
<feature type="repeat" description="ANK" evidence="4">
    <location>
        <begin position="449"/>
        <end position="481"/>
    </location>
</feature>
<feature type="repeat" description="ANK" evidence="4">
    <location>
        <begin position="383"/>
        <end position="415"/>
    </location>
</feature>
<evidence type="ECO:0000256" key="2">
    <source>
        <dbReference type="ARBA" id="ARBA00023043"/>
    </source>
</evidence>
<feature type="repeat" description="ANK" evidence="4">
    <location>
        <begin position="684"/>
        <end position="716"/>
    </location>
</feature>
<feature type="repeat" description="ANK" evidence="4">
    <location>
        <begin position="584"/>
        <end position="616"/>
    </location>
</feature>
<comment type="caution">
    <text evidence="7">The sequence shown here is derived from an EMBL/GenBank/DDBJ whole genome shotgun (WGS) entry which is preliminary data.</text>
</comment>